<keyword evidence="1" id="KW-0812">Transmembrane</keyword>
<evidence type="ECO:0000313" key="3">
    <source>
        <dbReference type="Proteomes" id="UP000018914"/>
    </source>
</evidence>
<accession>W0DEL7</accession>
<evidence type="ECO:0000256" key="1">
    <source>
        <dbReference type="SAM" id="Phobius"/>
    </source>
</evidence>
<name>W0DEL7_9AQUI</name>
<dbReference type="EMBL" id="CP007028">
    <property type="protein sequence ID" value="AHE96786.1"/>
    <property type="molecule type" value="Genomic_DNA"/>
</dbReference>
<feature type="transmembrane region" description="Helical" evidence="1">
    <location>
        <begin position="46"/>
        <end position="64"/>
    </location>
</feature>
<dbReference type="Proteomes" id="UP000018914">
    <property type="component" value="Chromosome"/>
</dbReference>
<keyword evidence="3" id="KW-1185">Reference proteome</keyword>
<dbReference type="STRING" id="75906.THERU_03550"/>
<gene>
    <name evidence="2" type="ORF">THERU_03550</name>
</gene>
<keyword evidence="1" id="KW-1133">Transmembrane helix</keyword>
<proteinExistence type="predicted"/>
<protein>
    <submittedName>
        <fullName evidence="2">Uncharacterized protein</fullName>
    </submittedName>
</protein>
<keyword evidence="1" id="KW-0472">Membrane</keyword>
<dbReference type="HOGENOM" id="CLU_2653331_0_0_0"/>
<sequence>MVIWNFKLWCGLLGFFFLYKKDRIFKPWLKFYILLVLGLMLDYTELTVLVELVVFVMVLCGLKIHKDQKKGKQKGS</sequence>
<dbReference type="AlphaFoldDB" id="W0DEL7"/>
<dbReference type="KEGG" id="trd:THERU_03550"/>
<evidence type="ECO:0000313" key="2">
    <source>
        <dbReference type="EMBL" id="AHE96786.1"/>
    </source>
</evidence>
<reference evidence="2 3" key="1">
    <citation type="submission" date="2013-12" db="EMBL/GenBank/DDBJ databases">
        <authorList>
            <consortium name="DOE Joint Genome Institute"/>
            <person name="Eisen J."/>
            <person name="Huntemann M."/>
            <person name="Han J."/>
            <person name="Chen A."/>
            <person name="Kyrpides N."/>
            <person name="Mavromatis K."/>
            <person name="Markowitz V."/>
            <person name="Palaniappan K."/>
            <person name="Ivanova N."/>
            <person name="Schaumberg A."/>
            <person name="Pati A."/>
            <person name="Liolios K."/>
            <person name="Nordberg H.P."/>
            <person name="Cantor M.N."/>
            <person name="Hua S.X."/>
            <person name="Woyke T."/>
        </authorList>
    </citation>
    <scope>NUCLEOTIDE SEQUENCE [LARGE SCALE GENOMIC DNA]</scope>
    <source>
        <strain evidence="2 3">DSM 23557</strain>
    </source>
</reference>
<organism evidence="3">
    <name type="scientific">Thermocrinis ruber</name>
    <dbReference type="NCBI Taxonomy" id="75906"/>
    <lineage>
        <taxon>Bacteria</taxon>
        <taxon>Pseudomonadati</taxon>
        <taxon>Aquificota</taxon>
        <taxon>Aquificia</taxon>
        <taxon>Aquificales</taxon>
        <taxon>Aquificaceae</taxon>
        <taxon>Thermocrinis</taxon>
    </lineage>
</organism>